<accession>A0AAV3QHK4</accession>
<evidence type="ECO:0000259" key="1">
    <source>
        <dbReference type="PROSITE" id="PS51186"/>
    </source>
</evidence>
<dbReference type="Proteomes" id="UP001454036">
    <property type="component" value="Unassembled WGS sequence"/>
</dbReference>
<dbReference type="Pfam" id="PF00583">
    <property type="entry name" value="Acetyltransf_1"/>
    <property type="match status" value="1"/>
</dbReference>
<keyword evidence="3" id="KW-1185">Reference proteome</keyword>
<dbReference type="AlphaFoldDB" id="A0AAV3QHK4"/>
<dbReference type="InterPro" id="IPR052810">
    <property type="entry name" value="Plant_NAT"/>
</dbReference>
<reference evidence="2 3" key="1">
    <citation type="submission" date="2024-01" db="EMBL/GenBank/DDBJ databases">
        <title>The complete chloroplast genome sequence of Lithospermum erythrorhizon: insights into the phylogenetic relationship among Boraginaceae species and the maternal lineages of purple gromwells.</title>
        <authorList>
            <person name="Okada T."/>
            <person name="Watanabe K."/>
        </authorList>
    </citation>
    <scope>NUCLEOTIDE SEQUENCE [LARGE SCALE GENOMIC DNA]</scope>
</reference>
<organism evidence="2 3">
    <name type="scientific">Lithospermum erythrorhizon</name>
    <name type="common">Purple gromwell</name>
    <name type="synonym">Lithospermum officinale var. erythrorhizon</name>
    <dbReference type="NCBI Taxonomy" id="34254"/>
    <lineage>
        <taxon>Eukaryota</taxon>
        <taxon>Viridiplantae</taxon>
        <taxon>Streptophyta</taxon>
        <taxon>Embryophyta</taxon>
        <taxon>Tracheophyta</taxon>
        <taxon>Spermatophyta</taxon>
        <taxon>Magnoliopsida</taxon>
        <taxon>eudicotyledons</taxon>
        <taxon>Gunneridae</taxon>
        <taxon>Pentapetalae</taxon>
        <taxon>asterids</taxon>
        <taxon>lamiids</taxon>
        <taxon>Boraginales</taxon>
        <taxon>Boraginaceae</taxon>
        <taxon>Boraginoideae</taxon>
        <taxon>Lithospermeae</taxon>
        <taxon>Lithospermum</taxon>
    </lineage>
</organism>
<name>A0AAV3QHK4_LITER</name>
<dbReference type="EMBL" id="BAABME010004682">
    <property type="protein sequence ID" value="GAA0163209.1"/>
    <property type="molecule type" value="Genomic_DNA"/>
</dbReference>
<evidence type="ECO:0000313" key="3">
    <source>
        <dbReference type="Proteomes" id="UP001454036"/>
    </source>
</evidence>
<protein>
    <submittedName>
        <fullName evidence="2">Acyltransferase</fullName>
    </submittedName>
</protein>
<gene>
    <name evidence="2" type="ORF">LIER_19127</name>
</gene>
<dbReference type="PANTHER" id="PTHR47370:SF6">
    <property type="entry name" value="N-ACETYLTRANSFERASE HLS1-RELATED"/>
    <property type="match status" value="1"/>
</dbReference>
<dbReference type="InterPro" id="IPR000182">
    <property type="entry name" value="GNAT_dom"/>
</dbReference>
<keyword evidence="2" id="KW-0012">Acyltransferase</keyword>
<dbReference type="SUPFAM" id="SSF55729">
    <property type="entry name" value="Acyl-CoA N-acyltransferases (Nat)"/>
    <property type="match status" value="1"/>
</dbReference>
<dbReference type="InterPro" id="IPR016181">
    <property type="entry name" value="Acyl_CoA_acyltransferase"/>
</dbReference>
<dbReference type="GO" id="GO:0016747">
    <property type="term" value="F:acyltransferase activity, transferring groups other than amino-acyl groups"/>
    <property type="evidence" value="ECO:0007669"/>
    <property type="project" value="InterPro"/>
</dbReference>
<feature type="domain" description="N-acetyltransferase" evidence="1">
    <location>
        <begin position="20"/>
        <end position="180"/>
    </location>
</feature>
<proteinExistence type="predicted"/>
<dbReference type="CDD" id="cd04301">
    <property type="entry name" value="NAT_SF"/>
    <property type="match status" value="1"/>
</dbReference>
<dbReference type="FunFam" id="3.40.630.30:FF:000116">
    <property type="entry name" value="Putative N-acetyltransferase HLS1"/>
    <property type="match status" value="1"/>
</dbReference>
<comment type="caution">
    <text evidence="2">The sequence shown here is derived from an EMBL/GenBank/DDBJ whole genome shotgun (WGS) entry which is preliminary data.</text>
</comment>
<evidence type="ECO:0000313" key="2">
    <source>
        <dbReference type="EMBL" id="GAA0163209.1"/>
    </source>
</evidence>
<dbReference type="PROSITE" id="PS51186">
    <property type="entry name" value="GNAT"/>
    <property type="match status" value="1"/>
</dbReference>
<dbReference type="PANTHER" id="PTHR47370">
    <property type="entry name" value="ACYL-COA N-ACYLTRANSFERASES (NAT) SUPERFAMILY PROTEIN"/>
    <property type="match status" value="1"/>
</dbReference>
<keyword evidence="2" id="KW-0808">Transferase</keyword>
<dbReference type="Gene3D" id="3.40.630.30">
    <property type="match status" value="1"/>
</dbReference>
<sequence>MSTRIAAELLPSFEMEKEVIIVRKYQEMKDQFDVEELEKKCEVVQKGKPSIVTDLLGDPIGRVRYLPLHAMLVAEYRKEIVGVIRGSIRTVSRGKNESNDEFQKYVKVAYIGGLRVSPSHRRFGIATKLVEQLEEWFIRNGAEYAYMATDCSNQASINLFTQKCNYVKFRTPRVLVQPINAHYKHIPSGISIIQIPPQLAITYYTQIFKNSEFYPLDIDLILNHKLNLGTFMALPNKFIPNWDPRTGKLPNCYAILSIWNTKEVYKLQVKGLSAWKQAFCLGERLLDTLMPCLKVHSIPTVLESFGFHQLFGLHVEGKNSKNLMKGLCNFAHNMARNDSDCGLLITEVSQTDPVCEGIPYCKKYSWDEDLWCMKKLEVNSKKGSDDKCLDDWTKPQVSSSVIFVDPRDF</sequence>